<gene>
    <name evidence="1" type="ORF">GCM10010334_23590</name>
</gene>
<sequence length="92" mass="10124">MSAIPARFAAHVGRAVRDLPTPAKEEIYAAVLRACGDPWSWPQADKYEMDETVRVITTSAAILHYAVLAGAEPHLWIFAIVTGENGWSFPSR</sequence>
<evidence type="ECO:0000313" key="1">
    <source>
        <dbReference type="EMBL" id="GHC89976.1"/>
    </source>
</evidence>
<organism evidence="1 2">
    <name type="scientific">Streptomyces finlayi</name>
    <dbReference type="NCBI Taxonomy" id="67296"/>
    <lineage>
        <taxon>Bacteria</taxon>
        <taxon>Bacillati</taxon>
        <taxon>Actinomycetota</taxon>
        <taxon>Actinomycetes</taxon>
        <taxon>Kitasatosporales</taxon>
        <taxon>Streptomycetaceae</taxon>
        <taxon>Streptomyces</taxon>
    </lineage>
</organism>
<name>A0A919C974_9ACTN</name>
<dbReference type="Proteomes" id="UP000638353">
    <property type="component" value="Unassembled WGS sequence"/>
</dbReference>
<protein>
    <submittedName>
        <fullName evidence="1">Uncharacterized protein</fullName>
    </submittedName>
</protein>
<reference evidence="1" key="2">
    <citation type="submission" date="2020-09" db="EMBL/GenBank/DDBJ databases">
        <authorList>
            <person name="Sun Q."/>
            <person name="Ohkuma M."/>
        </authorList>
    </citation>
    <scope>NUCLEOTIDE SEQUENCE</scope>
    <source>
        <strain evidence="1">JCM 4637</strain>
    </source>
</reference>
<comment type="caution">
    <text evidence="1">The sequence shown here is derived from an EMBL/GenBank/DDBJ whole genome shotgun (WGS) entry which is preliminary data.</text>
</comment>
<evidence type="ECO:0000313" key="2">
    <source>
        <dbReference type="Proteomes" id="UP000638353"/>
    </source>
</evidence>
<reference evidence="1" key="1">
    <citation type="journal article" date="2014" name="Int. J. Syst. Evol. Microbiol.">
        <title>Complete genome sequence of Corynebacterium casei LMG S-19264T (=DSM 44701T), isolated from a smear-ripened cheese.</title>
        <authorList>
            <consortium name="US DOE Joint Genome Institute (JGI-PGF)"/>
            <person name="Walter F."/>
            <person name="Albersmeier A."/>
            <person name="Kalinowski J."/>
            <person name="Ruckert C."/>
        </authorList>
    </citation>
    <scope>NUCLEOTIDE SEQUENCE</scope>
    <source>
        <strain evidence="1">JCM 4637</strain>
    </source>
</reference>
<dbReference type="RefSeq" id="WP_189823513.1">
    <property type="nucleotide sequence ID" value="NZ_BMVC01000004.1"/>
</dbReference>
<dbReference type="EMBL" id="BMVC01000004">
    <property type="protein sequence ID" value="GHC89976.1"/>
    <property type="molecule type" value="Genomic_DNA"/>
</dbReference>
<dbReference type="AlphaFoldDB" id="A0A919C974"/>
<accession>A0A919C974</accession>
<proteinExistence type="predicted"/>